<evidence type="ECO:0000256" key="5">
    <source>
        <dbReference type="ARBA" id="ARBA00023002"/>
    </source>
</evidence>
<protein>
    <submittedName>
        <fullName evidence="13">Mycothione reductase</fullName>
        <ecNumber evidence="13">1.8.1.15</ecNumber>
    </submittedName>
</protein>
<gene>
    <name evidence="13" type="ORF">GII30_09875</name>
</gene>
<dbReference type="InterPro" id="IPR001100">
    <property type="entry name" value="Pyr_nuc-diS_OxRdtase"/>
</dbReference>
<feature type="compositionally biased region" description="Basic and acidic residues" evidence="12">
    <location>
        <begin position="1"/>
        <end position="19"/>
    </location>
</feature>
<keyword evidence="7 11" id="KW-0676">Redox-active center</keyword>
<evidence type="ECO:0000256" key="2">
    <source>
        <dbReference type="ARBA" id="ARBA00022630"/>
    </source>
</evidence>
<dbReference type="SUPFAM" id="SSF51905">
    <property type="entry name" value="FAD/NAD(P)-binding domain"/>
    <property type="match status" value="1"/>
</dbReference>
<evidence type="ECO:0000256" key="11">
    <source>
        <dbReference type="RuleBase" id="RU003691"/>
    </source>
</evidence>
<dbReference type="InterPro" id="IPR017817">
    <property type="entry name" value="Mycothione_reductase"/>
</dbReference>
<feature type="binding site" evidence="9">
    <location>
        <position position="292"/>
    </location>
    <ligand>
        <name>NAD(+)</name>
        <dbReference type="ChEBI" id="CHEBI:57540"/>
    </ligand>
</feature>
<dbReference type="InterPro" id="IPR004099">
    <property type="entry name" value="Pyr_nucl-diS_OxRdtase_dimer"/>
</dbReference>
<dbReference type="AlphaFoldDB" id="A0A857KIE9"/>
<dbReference type="PIRSF" id="PIRSF000350">
    <property type="entry name" value="Mercury_reductase_MerA"/>
    <property type="match status" value="1"/>
</dbReference>
<dbReference type="InterPro" id="IPR023753">
    <property type="entry name" value="FAD/NAD-binding_dom"/>
</dbReference>
<organism evidence="13">
    <name type="scientific">Gordonia amarae</name>
    <dbReference type="NCBI Taxonomy" id="36821"/>
    <lineage>
        <taxon>Bacteria</taxon>
        <taxon>Bacillati</taxon>
        <taxon>Actinomycetota</taxon>
        <taxon>Actinomycetes</taxon>
        <taxon>Mycobacteriales</taxon>
        <taxon>Gordoniaceae</taxon>
        <taxon>Gordonia</taxon>
    </lineage>
</organism>
<dbReference type="Gene3D" id="3.50.50.60">
    <property type="entry name" value="FAD/NAD(P)-binding domain"/>
    <property type="match status" value="2"/>
</dbReference>
<evidence type="ECO:0000256" key="7">
    <source>
        <dbReference type="ARBA" id="ARBA00023284"/>
    </source>
</evidence>
<dbReference type="PANTHER" id="PTHR43014">
    <property type="entry name" value="MERCURIC REDUCTASE"/>
    <property type="match status" value="1"/>
</dbReference>
<dbReference type="GO" id="GO:0003955">
    <property type="term" value="F:NAD(P)H dehydrogenase (quinone) activity"/>
    <property type="evidence" value="ECO:0007669"/>
    <property type="project" value="TreeGrafter"/>
</dbReference>
<evidence type="ECO:0000256" key="8">
    <source>
        <dbReference type="PIRSR" id="PIRSR000350-2"/>
    </source>
</evidence>
<evidence type="ECO:0000256" key="4">
    <source>
        <dbReference type="ARBA" id="ARBA00022857"/>
    </source>
</evidence>
<dbReference type="InterPro" id="IPR036188">
    <property type="entry name" value="FAD/NAD-bd_sf"/>
</dbReference>
<dbReference type="GO" id="GO:0050627">
    <property type="term" value="F:mycothione reductase [NAD(P)H] activity"/>
    <property type="evidence" value="ECO:0007669"/>
    <property type="project" value="UniProtKB-EC"/>
</dbReference>
<keyword evidence="3 9" id="KW-0274">FAD</keyword>
<keyword evidence="2 11" id="KW-0285">Flavoprotein</keyword>
<dbReference type="Pfam" id="PF07992">
    <property type="entry name" value="Pyr_redox_2"/>
    <property type="match status" value="1"/>
</dbReference>
<evidence type="ECO:0000256" key="6">
    <source>
        <dbReference type="ARBA" id="ARBA00023157"/>
    </source>
</evidence>
<feature type="binding site" evidence="9">
    <location>
        <begin position="206"/>
        <end position="213"/>
    </location>
    <ligand>
        <name>NAD(+)</name>
        <dbReference type="ChEBI" id="CHEBI:57540"/>
    </ligand>
</feature>
<evidence type="ECO:0000313" key="13">
    <source>
        <dbReference type="EMBL" id="QHN39432.1"/>
    </source>
</evidence>
<keyword evidence="5 11" id="KW-0560">Oxidoreductase</keyword>
<feature type="region of interest" description="Disordered" evidence="12">
    <location>
        <begin position="1"/>
        <end position="23"/>
    </location>
</feature>
<dbReference type="InterPro" id="IPR016156">
    <property type="entry name" value="FAD/NAD-linked_Rdtase_dimer_sf"/>
</dbReference>
<keyword evidence="6" id="KW-1015">Disulfide bond</keyword>
<evidence type="ECO:0000256" key="10">
    <source>
        <dbReference type="PIRSR" id="PIRSR000350-4"/>
    </source>
</evidence>
<dbReference type="Gene3D" id="3.30.390.30">
    <property type="match status" value="1"/>
</dbReference>
<dbReference type="NCBIfam" id="NF005884">
    <property type="entry name" value="PRK07846.1"/>
    <property type="match status" value="1"/>
</dbReference>
<comment type="similarity">
    <text evidence="1 11">Belongs to the class-I pyridine nucleotide-disulfide oxidoreductase family.</text>
</comment>
<dbReference type="Pfam" id="PF02852">
    <property type="entry name" value="Pyr_redox_dim"/>
    <property type="match status" value="1"/>
</dbReference>
<dbReference type="PROSITE" id="PS00076">
    <property type="entry name" value="PYRIDINE_REDOX_1"/>
    <property type="match status" value="1"/>
</dbReference>
<dbReference type="InterPro" id="IPR012999">
    <property type="entry name" value="Pyr_OxRdtase_I_AS"/>
</dbReference>
<evidence type="ECO:0000256" key="9">
    <source>
        <dbReference type="PIRSR" id="PIRSR000350-3"/>
    </source>
</evidence>
<evidence type="ECO:0000256" key="12">
    <source>
        <dbReference type="SAM" id="MobiDB-lite"/>
    </source>
</evidence>
<feature type="disulfide bond" description="Redox-active" evidence="10">
    <location>
        <begin position="66"/>
        <end position="71"/>
    </location>
</feature>
<dbReference type="EC" id="1.8.1.15" evidence="13"/>
<keyword evidence="9" id="KW-0520">NAD</keyword>
<accession>A0A857KIE9</accession>
<name>A0A857KIE9_9ACTN</name>
<dbReference type="SUPFAM" id="SSF55424">
    <property type="entry name" value="FAD/NAD-linked reductases, dimerisation (C-terminal) domain"/>
    <property type="match status" value="1"/>
</dbReference>
<dbReference type="GO" id="GO:0050660">
    <property type="term" value="F:flavin adenine dinucleotide binding"/>
    <property type="evidence" value="ECO:0007669"/>
    <property type="project" value="TreeGrafter"/>
</dbReference>
<keyword evidence="9" id="KW-0547">Nucleotide-binding</keyword>
<reference evidence="13" key="1">
    <citation type="journal article" date="2021" name="Nat. Microbiol.">
        <title>Cocultivation of an ultrasmall environmental parasitic bacterium with lytic ability against bacteria associated with wastewater foams.</title>
        <authorList>
            <person name="Batinovic S."/>
            <person name="Rose J.J.A."/>
            <person name="Ratcliffe J."/>
            <person name="Seviour R.J."/>
            <person name="Petrovski S."/>
        </authorList>
    </citation>
    <scope>NUCLEOTIDE SEQUENCE</scope>
    <source>
        <strain evidence="13">CON44</strain>
    </source>
</reference>
<dbReference type="PANTHER" id="PTHR43014:SF4">
    <property type="entry name" value="PYRIDINE NUCLEOTIDE-DISULFIDE OXIDOREDUCTASE RCLA-RELATED"/>
    <property type="match status" value="1"/>
</dbReference>
<sequence length="487" mass="52413">MAGRDRQGPRPGARDEHRSRPVTAREAGHVVDLAIIGSGSGNSIPDDRFDNLSIAIFEEGVYGGTCLNVGCIPTKMFVYAADVADTIRDAARYGMTASFDGADWPSIVERVFGRIDPISAGGKEYRVERCPNVTVYPSHVVFDGRDPDGLYRLVTDGVTVLARQVVIAAGARPVIPPVIADSDVRHYTNNDIMRLPALPERLIIVGSGYIAAEFAHVFGSLGSRVSIIARSGRLLRSQDEDISERFTEVARQQWDVRLNSDITGVAETTDGIRVSFADGGHCDGDVLLVAVGRQPNGDRLGLASIGVGLHDDGRVVCDDAGRTTAPGVWALGDVSSPYQLKHVANHEQRVVQSNLLKGWDATDLDSFDHRYVPGAVFTHPQVASVGLSEKQARDAGHDITVKVQNYGDVAYGWAMEDTTGLCKVIAERGTGRILGCHILGPQASTVIQPVIQAMSFGLDAQAMARGQYWIHPAMPEVLENALLGLDL</sequence>
<evidence type="ECO:0000256" key="1">
    <source>
        <dbReference type="ARBA" id="ARBA00007532"/>
    </source>
</evidence>
<comment type="cofactor">
    <cofactor evidence="9">
        <name>FAD</name>
        <dbReference type="ChEBI" id="CHEBI:57692"/>
    </cofactor>
    <text evidence="9">Binds 1 FAD per subunit.</text>
</comment>
<keyword evidence="4" id="KW-0521">NADP</keyword>
<dbReference type="PRINTS" id="PR00411">
    <property type="entry name" value="PNDRDTASEI"/>
</dbReference>
<feature type="binding site" evidence="9">
    <location>
        <position position="75"/>
    </location>
    <ligand>
        <name>FAD</name>
        <dbReference type="ChEBI" id="CHEBI:57692"/>
    </ligand>
</feature>
<dbReference type="PRINTS" id="PR00368">
    <property type="entry name" value="FADPNR"/>
</dbReference>
<proteinExistence type="inferred from homology"/>
<feature type="binding site" evidence="9">
    <location>
        <position position="333"/>
    </location>
    <ligand>
        <name>FAD</name>
        <dbReference type="ChEBI" id="CHEBI:57692"/>
    </ligand>
</feature>
<evidence type="ECO:0000256" key="3">
    <source>
        <dbReference type="ARBA" id="ARBA00022827"/>
    </source>
</evidence>
<dbReference type="NCBIfam" id="TIGR03452">
    <property type="entry name" value="mycothione_red"/>
    <property type="match status" value="1"/>
</dbReference>
<dbReference type="EMBL" id="CP045810">
    <property type="protein sequence ID" value="QHN39432.1"/>
    <property type="molecule type" value="Genomic_DNA"/>
</dbReference>
<feature type="active site" description="Proton acceptor" evidence="8">
    <location>
        <position position="471"/>
    </location>
</feature>